<reference evidence="5" key="2">
    <citation type="submission" date="2022-06" db="EMBL/GenBank/DDBJ databases">
        <title>Thermospira aquatica gen. nov., sp. nov.</title>
        <authorList>
            <person name="Ben Ali Gam Z."/>
            <person name="Labat M."/>
        </authorList>
    </citation>
    <scope>NUCLEOTIDE SEQUENCE</scope>
    <source>
        <strain evidence="5">F1F22</strain>
    </source>
</reference>
<evidence type="ECO:0000256" key="1">
    <source>
        <dbReference type="ARBA" id="ARBA00010688"/>
    </source>
</evidence>
<dbReference type="PANTHER" id="PTHR43085">
    <property type="entry name" value="HEXOKINASE FAMILY MEMBER"/>
    <property type="match status" value="1"/>
</dbReference>
<dbReference type="GO" id="GO:0016301">
    <property type="term" value="F:kinase activity"/>
    <property type="evidence" value="ECO:0007669"/>
    <property type="project" value="UniProtKB-KW"/>
</dbReference>
<keyword evidence="6" id="KW-1185">Reference proteome</keyword>
<name>A0AAX3BFG9_9SPIR</name>
<proteinExistence type="inferred from homology"/>
<accession>A0AAX3BFG9</accession>
<dbReference type="Proteomes" id="UP001056539">
    <property type="component" value="Chromosome"/>
</dbReference>
<dbReference type="RefSeq" id="WP_271436047.1">
    <property type="nucleotide sequence ID" value="NZ_CP073355.1"/>
</dbReference>
<keyword evidence="2" id="KW-0808">Transferase</keyword>
<evidence type="ECO:0000313" key="6">
    <source>
        <dbReference type="Proteomes" id="UP001056539"/>
    </source>
</evidence>
<dbReference type="SUPFAM" id="SSF53613">
    <property type="entry name" value="Ribokinase-like"/>
    <property type="match status" value="1"/>
</dbReference>
<evidence type="ECO:0000256" key="2">
    <source>
        <dbReference type="ARBA" id="ARBA00022679"/>
    </source>
</evidence>
<comment type="similarity">
    <text evidence="1">Belongs to the carbohydrate kinase PfkB family.</text>
</comment>
<dbReference type="EMBL" id="CP073355">
    <property type="protein sequence ID" value="URA10915.1"/>
    <property type="molecule type" value="Genomic_DNA"/>
</dbReference>
<gene>
    <name evidence="5" type="ORF">KDW03_03690</name>
</gene>
<dbReference type="PANTHER" id="PTHR43085:SF57">
    <property type="entry name" value="CARBOHYDRATE KINASE PFKB DOMAIN-CONTAINING PROTEIN"/>
    <property type="match status" value="1"/>
</dbReference>
<dbReference type="Gene3D" id="3.40.1190.20">
    <property type="match status" value="1"/>
</dbReference>
<dbReference type="KEGG" id="taqu:KDW03_03690"/>
<protein>
    <recommendedName>
        <fullName evidence="4">Carbohydrate kinase PfkB domain-containing protein</fullName>
    </recommendedName>
</protein>
<dbReference type="InterPro" id="IPR029056">
    <property type="entry name" value="Ribokinase-like"/>
</dbReference>
<sequence length="301" mass="34134">MAIVVVGSLAYDSIETPAGKKERILGGSVTHFSNAASFLSKPYIVGVVGQDFREESWDFLRQKTRSHQGVLIRPGKTFFWSGSYEKDLNEAKTKTTELGVFADFQPYIPPKYPKHGFLFLANIDPLIQKQVVVEFPKMRWRFLDTMNFWITHKARELDDVLNYVNGLFLNEGEAMLLSGKENPLEAMETIYRPHFELLIMKRGSLGVIIRGKNFRVVLPAYPTTHVVDPTGAGDSFAGAFCSYLDSHHIQKLTPSVVKKAASYAAAVASFCVEDFGVEGIAKHTWKEIRQRWLEYRQMVFL</sequence>
<feature type="domain" description="Carbohydrate kinase PfkB" evidence="4">
    <location>
        <begin position="151"/>
        <end position="277"/>
    </location>
</feature>
<dbReference type="Pfam" id="PF00294">
    <property type="entry name" value="PfkB"/>
    <property type="match status" value="1"/>
</dbReference>
<dbReference type="AlphaFoldDB" id="A0AAX3BFG9"/>
<evidence type="ECO:0000256" key="3">
    <source>
        <dbReference type="ARBA" id="ARBA00022777"/>
    </source>
</evidence>
<keyword evidence="3" id="KW-0418">Kinase</keyword>
<evidence type="ECO:0000313" key="5">
    <source>
        <dbReference type="EMBL" id="URA10915.1"/>
    </source>
</evidence>
<dbReference type="InterPro" id="IPR050306">
    <property type="entry name" value="PfkB_Carbo_kinase"/>
</dbReference>
<evidence type="ECO:0000259" key="4">
    <source>
        <dbReference type="Pfam" id="PF00294"/>
    </source>
</evidence>
<reference evidence="5" key="1">
    <citation type="submission" date="2021-04" db="EMBL/GenBank/DDBJ databases">
        <authorList>
            <person name="Postec A."/>
        </authorList>
    </citation>
    <scope>NUCLEOTIDE SEQUENCE</scope>
    <source>
        <strain evidence="5">F1F22</strain>
    </source>
</reference>
<organism evidence="5 6">
    <name type="scientific">Thermospira aquatica</name>
    <dbReference type="NCBI Taxonomy" id="2828656"/>
    <lineage>
        <taxon>Bacteria</taxon>
        <taxon>Pseudomonadati</taxon>
        <taxon>Spirochaetota</taxon>
        <taxon>Spirochaetia</taxon>
        <taxon>Brevinematales</taxon>
        <taxon>Thermospiraceae</taxon>
        <taxon>Thermospira</taxon>
    </lineage>
</organism>
<dbReference type="InterPro" id="IPR011611">
    <property type="entry name" value="PfkB_dom"/>
</dbReference>